<feature type="active site" evidence="9">
    <location>
        <position position="280"/>
    </location>
</feature>
<dbReference type="InterPro" id="IPR002410">
    <property type="entry name" value="Peptidase_S33"/>
</dbReference>
<dbReference type="GO" id="GO:0005737">
    <property type="term" value="C:cytoplasm"/>
    <property type="evidence" value="ECO:0007669"/>
    <property type="project" value="UniProtKB-SubCell"/>
</dbReference>
<dbReference type="InterPro" id="IPR000073">
    <property type="entry name" value="AB_hydrolase_1"/>
</dbReference>
<evidence type="ECO:0000256" key="6">
    <source>
        <dbReference type="ARBA" id="ARBA00022670"/>
    </source>
</evidence>
<dbReference type="PRINTS" id="PR00793">
    <property type="entry name" value="PROAMNOPTASE"/>
</dbReference>
<evidence type="ECO:0000256" key="7">
    <source>
        <dbReference type="ARBA" id="ARBA00022801"/>
    </source>
</evidence>
<evidence type="ECO:0000256" key="1">
    <source>
        <dbReference type="ARBA" id="ARBA00001585"/>
    </source>
</evidence>
<dbReference type="Pfam" id="PF00561">
    <property type="entry name" value="Abhydrolase_1"/>
    <property type="match status" value="1"/>
</dbReference>
<keyword evidence="13" id="KW-1185">Reference proteome</keyword>
<evidence type="ECO:0000313" key="12">
    <source>
        <dbReference type="EMBL" id="PXX53302.1"/>
    </source>
</evidence>
<comment type="subcellular location">
    <subcellularLocation>
        <location evidence="2 8">Cytoplasm</location>
    </subcellularLocation>
</comment>
<dbReference type="NCBIfam" id="TIGR01249">
    <property type="entry name" value="pro_imino_pep_1"/>
    <property type="match status" value="1"/>
</dbReference>
<dbReference type="InterPro" id="IPR029058">
    <property type="entry name" value="AB_hydrolase_fold"/>
</dbReference>
<evidence type="ECO:0000256" key="9">
    <source>
        <dbReference type="PIRSR" id="PIRSR006431-1"/>
    </source>
</evidence>
<keyword evidence="7 8" id="KW-0378">Hydrolase</keyword>
<evidence type="ECO:0000256" key="2">
    <source>
        <dbReference type="ARBA" id="ARBA00004496"/>
    </source>
</evidence>
<dbReference type="EMBL" id="QJKF01000028">
    <property type="protein sequence ID" value="PXX53302.1"/>
    <property type="molecule type" value="Genomic_DNA"/>
</dbReference>
<keyword evidence="5 8" id="KW-0963">Cytoplasm</keyword>
<accession>A0A318JQU1</accession>
<evidence type="ECO:0000256" key="8">
    <source>
        <dbReference type="PIRNR" id="PIRNR006431"/>
    </source>
</evidence>
<dbReference type="Proteomes" id="UP000247569">
    <property type="component" value="Unassembled WGS sequence"/>
</dbReference>
<protein>
    <recommendedName>
        <fullName evidence="8 10">Proline iminopeptidase</fullName>
        <shortName evidence="8">PIP</shortName>
        <ecNumber evidence="8 10">3.4.11.5</ecNumber>
    </recommendedName>
    <alternativeName>
        <fullName evidence="8">Prolyl aminopeptidase</fullName>
    </alternativeName>
</protein>
<dbReference type="AlphaFoldDB" id="A0A318JQU1"/>
<dbReference type="PRINTS" id="PR00111">
    <property type="entry name" value="ABHYDROLASE"/>
</dbReference>
<evidence type="ECO:0000259" key="11">
    <source>
        <dbReference type="Pfam" id="PF00561"/>
    </source>
</evidence>
<dbReference type="EC" id="3.4.11.5" evidence="8 10"/>
<gene>
    <name evidence="12" type="ORF">DFR70_12815</name>
</gene>
<evidence type="ECO:0000256" key="4">
    <source>
        <dbReference type="ARBA" id="ARBA00022438"/>
    </source>
</evidence>
<feature type="active site" description="Proton donor" evidence="9">
    <location>
        <position position="308"/>
    </location>
</feature>
<proteinExistence type="inferred from homology"/>
<name>A0A318JQU1_9NOCA</name>
<dbReference type="OrthoDB" id="9796770at2"/>
<dbReference type="PIRSF" id="PIRSF006431">
    <property type="entry name" value="Pept_S33"/>
    <property type="match status" value="1"/>
</dbReference>
<dbReference type="SUPFAM" id="SSF53474">
    <property type="entry name" value="alpha/beta-Hydrolases"/>
    <property type="match status" value="1"/>
</dbReference>
<dbReference type="PANTHER" id="PTHR43722">
    <property type="entry name" value="PROLINE IMINOPEPTIDASE"/>
    <property type="match status" value="1"/>
</dbReference>
<evidence type="ECO:0000256" key="10">
    <source>
        <dbReference type="RuleBase" id="RU003421"/>
    </source>
</evidence>
<dbReference type="PANTHER" id="PTHR43722:SF1">
    <property type="entry name" value="PROLINE IMINOPEPTIDASE"/>
    <property type="match status" value="1"/>
</dbReference>
<reference evidence="12 13" key="1">
    <citation type="submission" date="2018-05" db="EMBL/GenBank/DDBJ databases">
        <title>Genomic Encyclopedia of Type Strains, Phase IV (KMG-IV): sequencing the most valuable type-strain genomes for metagenomic binning, comparative biology and taxonomic classification.</title>
        <authorList>
            <person name="Goeker M."/>
        </authorList>
    </citation>
    <scope>NUCLEOTIDE SEQUENCE [LARGE SCALE GENOMIC DNA]</scope>
    <source>
        <strain evidence="12 13">DSM 44704</strain>
    </source>
</reference>
<dbReference type="GO" id="GO:0004177">
    <property type="term" value="F:aminopeptidase activity"/>
    <property type="evidence" value="ECO:0007669"/>
    <property type="project" value="UniProtKB-UniRule"/>
</dbReference>
<feature type="domain" description="AB hydrolase-1" evidence="11">
    <location>
        <begin position="47"/>
        <end position="309"/>
    </location>
</feature>
<evidence type="ECO:0000256" key="5">
    <source>
        <dbReference type="ARBA" id="ARBA00022490"/>
    </source>
</evidence>
<dbReference type="GO" id="GO:0006508">
    <property type="term" value="P:proteolysis"/>
    <property type="evidence" value="ECO:0007669"/>
    <property type="project" value="UniProtKB-KW"/>
</dbReference>
<dbReference type="Gene3D" id="3.40.50.1820">
    <property type="entry name" value="alpha/beta hydrolase"/>
    <property type="match status" value="1"/>
</dbReference>
<keyword evidence="6 8" id="KW-0645">Protease</keyword>
<dbReference type="InterPro" id="IPR005944">
    <property type="entry name" value="Pro_iminopeptidase"/>
</dbReference>
<organism evidence="12 13">
    <name type="scientific">Nocardia tenerifensis</name>
    <dbReference type="NCBI Taxonomy" id="228006"/>
    <lineage>
        <taxon>Bacteria</taxon>
        <taxon>Bacillati</taxon>
        <taxon>Actinomycetota</taxon>
        <taxon>Actinomycetes</taxon>
        <taxon>Mycobacteriales</taxon>
        <taxon>Nocardiaceae</taxon>
        <taxon>Nocardia</taxon>
    </lineage>
</organism>
<evidence type="ECO:0000313" key="13">
    <source>
        <dbReference type="Proteomes" id="UP000247569"/>
    </source>
</evidence>
<feature type="active site" description="Nucleophile" evidence="9">
    <location>
        <position position="124"/>
    </location>
</feature>
<comment type="similarity">
    <text evidence="3 8 10">Belongs to the peptidase S33 family.</text>
</comment>
<sequence>MRPDQPKVAPPQPFPEIEPYAHGLLEVGDGQRIYWETSGNPDGKPALVVHGGPGGGGKRGARKTFDPAVYRIVLFDQRGSGESLPHASDPATDLAHNTTEHLIADMERLREHLGIEKWLLYGGSWGSTLILAYAQRYPARVSEIVLLGVTMTRPEETDWLYRGVARFRPEAWAAFRDALPESERDGNLVAAYSRWVKHPDPLERAAAAHAWCAWEDAVIAHETLGRPGQYSDKPDADLLAFVRICTHYFANDAWLPDGQLLRDAHRLAGIPGVLIHGRLDLGSPLYTAWQLAQAWPDAELHVIDESGHTGSPTMLATILDAVARFGLSAGRR</sequence>
<evidence type="ECO:0000256" key="3">
    <source>
        <dbReference type="ARBA" id="ARBA00010088"/>
    </source>
</evidence>
<keyword evidence="4 8" id="KW-0031">Aminopeptidase</keyword>
<dbReference type="RefSeq" id="WP_040736238.1">
    <property type="nucleotide sequence ID" value="NZ_QJKF01000028.1"/>
</dbReference>
<comment type="catalytic activity">
    <reaction evidence="1 8 10">
        <text>Release of N-terminal proline from a peptide.</text>
        <dbReference type="EC" id="3.4.11.5"/>
    </reaction>
</comment>
<comment type="caution">
    <text evidence="12">The sequence shown here is derived from an EMBL/GenBank/DDBJ whole genome shotgun (WGS) entry which is preliminary data.</text>
</comment>